<comment type="subcellular location">
    <subcellularLocation>
        <location evidence="1">Secreted</location>
    </subcellularLocation>
</comment>
<dbReference type="CDD" id="cd00057">
    <property type="entry name" value="FA58C"/>
    <property type="match status" value="2"/>
</dbReference>
<evidence type="ECO:0000256" key="10">
    <source>
        <dbReference type="SAM" id="MobiDB-lite"/>
    </source>
</evidence>
<protein>
    <submittedName>
        <fullName evidence="11">Uncharacterized protein</fullName>
    </submittedName>
</protein>
<dbReference type="GO" id="GO:0038023">
    <property type="term" value="F:signaling receptor activity"/>
    <property type="evidence" value="ECO:0007669"/>
    <property type="project" value="TreeGrafter"/>
</dbReference>
<comment type="similarity">
    <text evidence="2">Belongs to the multicopper oxidase family.</text>
</comment>
<dbReference type="GO" id="GO:0016491">
    <property type="term" value="F:oxidoreductase activity"/>
    <property type="evidence" value="ECO:0007669"/>
    <property type="project" value="InterPro"/>
</dbReference>
<name>A0A8C3M2T5_GEOPR</name>
<keyword evidence="3" id="KW-0964">Secreted</keyword>
<evidence type="ECO:0000256" key="7">
    <source>
        <dbReference type="ARBA" id="ARBA00022837"/>
    </source>
</evidence>
<dbReference type="InterPro" id="IPR000421">
    <property type="entry name" value="FA58C"/>
</dbReference>
<feature type="compositionally biased region" description="Polar residues" evidence="10">
    <location>
        <begin position="796"/>
        <end position="805"/>
    </location>
</feature>
<dbReference type="PROSITE" id="PS50022">
    <property type="entry name" value="FA58C_3"/>
    <property type="match status" value="2"/>
</dbReference>
<accession>A0A8U8AU47</accession>
<dbReference type="FunFam" id="2.60.120.260:FF:000002">
    <property type="entry name" value="Coagulation factor VIII"/>
    <property type="match status" value="1"/>
</dbReference>
<dbReference type="InterPro" id="IPR024715">
    <property type="entry name" value="Factor_5/8-like"/>
</dbReference>
<dbReference type="Proteomes" id="UP000694382">
    <property type="component" value="Chromosome 1"/>
</dbReference>
<dbReference type="InterPro" id="IPR033138">
    <property type="entry name" value="Cu_oxidase_CS"/>
</dbReference>
<dbReference type="Pfam" id="PF00754">
    <property type="entry name" value="F5_F8_type_C"/>
    <property type="match status" value="1"/>
</dbReference>
<evidence type="ECO:0000256" key="1">
    <source>
        <dbReference type="ARBA" id="ARBA00004613"/>
    </source>
</evidence>
<dbReference type="SMART" id="SM00231">
    <property type="entry name" value="FA58C"/>
    <property type="match status" value="2"/>
</dbReference>
<dbReference type="PANTHER" id="PTHR46806">
    <property type="entry name" value="F5/8 TYPE C DOMAIN-CONTAINING PROTEIN"/>
    <property type="match status" value="1"/>
</dbReference>
<dbReference type="PROSITE" id="PS01285">
    <property type="entry name" value="FA58C_1"/>
    <property type="match status" value="1"/>
</dbReference>
<dbReference type="PROSITE" id="PS01286">
    <property type="entry name" value="FA58C_2"/>
    <property type="match status" value="2"/>
</dbReference>
<dbReference type="Gene3D" id="2.60.40.420">
    <property type="entry name" value="Cupredoxins - blue copper proteins"/>
    <property type="match status" value="5"/>
</dbReference>
<evidence type="ECO:0000256" key="2">
    <source>
        <dbReference type="ARBA" id="ARBA00010609"/>
    </source>
</evidence>
<dbReference type="InterPro" id="IPR050633">
    <property type="entry name" value="Neuropilin_MCO_CoagFactor"/>
</dbReference>
<keyword evidence="5" id="KW-0732">Signal</keyword>
<dbReference type="SUPFAM" id="SSF49785">
    <property type="entry name" value="Galactose-binding domain-like"/>
    <property type="match status" value="2"/>
</dbReference>
<feature type="compositionally biased region" description="Basic and acidic residues" evidence="10">
    <location>
        <begin position="781"/>
        <end position="795"/>
    </location>
</feature>
<evidence type="ECO:0000256" key="6">
    <source>
        <dbReference type="ARBA" id="ARBA00022737"/>
    </source>
</evidence>
<keyword evidence="7" id="KW-0106">Calcium</keyword>
<dbReference type="InterPro" id="IPR008972">
    <property type="entry name" value="Cupredoxin"/>
</dbReference>
<reference evidence="11" key="3">
    <citation type="submission" date="2025-09" db="UniProtKB">
        <authorList>
            <consortium name="Ensembl"/>
        </authorList>
    </citation>
    <scope>IDENTIFICATION</scope>
</reference>
<keyword evidence="4" id="KW-0479">Metal-binding</keyword>
<dbReference type="GO" id="GO:0005507">
    <property type="term" value="F:copper ion binding"/>
    <property type="evidence" value="ECO:0007669"/>
    <property type="project" value="InterPro"/>
</dbReference>
<accession>A0A8C3M2T5</accession>
<dbReference type="Pfam" id="PF07732">
    <property type="entry name" value="Cu-oxidase_3"/>
    <property type="match status" value="3"/>
</dbReference>
<dbReference type="Pfam" id="PF07731">
    <property type="entry name" value="Cu-oxidase_2"/>
    <property type="match status" value="1"/>
</dbReference>
<evidence type="ECO:0000256" key="8">
    <source>
        <dbReference type="ARBA" id="ARBA00023157"/>
    </source>
</evidence>
<evidence type="ECO:0000313" key="12">
    <source>
        <dbReference type="Proteomes" id="UP000694382"/>
    </source>
</evidence>
<dbReference type="InterPro" id="IPR011707">
    <property type="entry name" value="Cu-oxidase-like_N"/>
</dbReference>
<organism evidence="11 12">
    <name type="scientific">Geospiza parvula</name>
    <name type="common">Small tree-finch</name>
    <name type="synonym">Camarhynchus parvulus</name>
    <dbReference type="NCBI Taxonomy" id="87175"/>
    <lineage>
        <taxon>Eukaryota</taxon>
        <taxon>Metazoa</taxon>
        <taxon>Chordata</taxon>
        <taxon>Craniata</taxon>
        <taxon>Vertebrata</taxon>
        <taxon>Euteleostomi</taxon>
        <taxon>Archelosauria</taxon>
        <taxon>Archosauria</taxon>
        <taxon>Dinosauria</taxon>
        <taxon>Saurischia</taxon>
        <taxon>Theropoda</taxon>
        <taxon>Coelurosauria</taxon>
        <taxon>Aves</taxon>
        <taxon>Neognathae</taxon>
        <taxon>Neoaves</taxon>
        <taxon>Telluraves</taxon>
        <taxon>Australaves</taxon>
        <taxon>Passeriformes</taxon>
        <taxon>Thraupidae</taxon>
        <taxon>Camarhynchus</taxon>
    </lineage>
</organism>
<keyword evidence="9" id="KW-0325">Glycoprotein</keyword>
<feature type="region of interest" description="Disordered" evidence="10">
    <location>
        <begin position="771"/>
        <end position="810"/>
    </location>
</feature>
<reference evidence="11" key="2">
    <citation type="submission" date="2025-08" db="UniProtKB">
        <authorList>
            <consortium name="Ensembl"/>
        </authorList>
    </citation>
    <scope>IDENTIFICATION</scope>
</reference>
<dbReference type="PANTHER" id="PTHR46806:SF10">
    <property type="entry name" value="COAGULATION FACTOR V"/>
    <property type="match status" value="1"/>
</dbReference>
<evidence type="ECO:0000256" key="5">
    <source>
        <dbReference type="ARBA" id="ARBA00022729"/>
    </source>
</evidence>
<proteinExistence type="inferred from homology"/>
<dbReference type="Gene3D" id="2.60.120.260">
    <property type="entry name" value="Galactose-binding domain-like"/>
    <property type="match status" value="3"/>
</dbReference>
<dbReference type="PIRSF" id="PIRSF000354">
    <property type="entry name" value="Factors_V_VIII"/>
    <property type="match status" value="1"/>
</dbReference>
<dbReference type="InterPro" id="IPR008979">
    <property type="entry name" value="Galactose-bd-like_sf"/>
</dbReference>
<evidence type="ECO:0000313" key="11">
    <source>
        <dbReference type="Ensembl" id="ENSCPVP00000000206.2"/>
    </source>
</evidence>
<dbReference type="PROSITE" id="PS00079">
    <property type="entry name" value="MULTICOPPER_OXIDASE1"/>
    <property type="match status" value="2"/>
</dbReference>
<evidence type="ECO:0000256" key="3">
    <source>
        <dbReference type="ARBA" id="ARBA00022525"/>
    </source>
</evidence>
<dbReference type="Ensembl" id="ENSCPVT00000000209.2">
    <property type="protein sequence ID" value="ENSCPVP00000000206.2"/>
    <property type="gene ID" value="ENSCPVG00000000124.2"/>
</dbReference>
<keyword evidence="8" id="KW-1015">Disulfide bond</keyword>
<dbReference type="SUPFAM" id="SSF49503">
    <property type="entry name" value="Cupredoxins"/>
    <property type="match status" value="6"/>
</dbReference>
<dbReference type="GO" id="GO:0005886">
    <property type="term" value="C:plasma membrane"/>
    <property type="evidence" value="ECO:0007669"/>
    <property type="project" value="TreeGrafter"/>
</dbReference>
<evidence type="ECO:0000256" key="4">
    <source>
        <dbReference type="ARBA" id="ARBA00022723"/>
    </source>
</evidence>
<keyword evidence="12" id="KW-1185">Reference proteome</keyword>
<feature type="region of interest" description="Disordered" evidence="10">
    <location>
        <begin position="1015"/>
        <end position="1037"/>
    </location>
</feature>
<dbReference type="GO" id="GO:0005576">
    <property type="term" value="C:extracellular region"/>
    <property type="evidence" value="ECO:0007669"/>
    <property type="project" value="UniProtKB-SubCell"/>
</dbReference>
<evidence type="ECO:0000256" key="9">
    <source>
        <dbReference type="ARBA" id="ARBA00023180"/>
    </source>
</evidence>
<reference evidence="11" key="1">
    <citation type="submission" date="2020-02" db="EMBL/GenBank/DDBJ databases">
        <authorList>
            <person name="Enbody D E."/>
            <person name="Pettersson E M."/>
        </authorList>
    </citation>
    <scope>NUCLEOTIDE SEQUENCE [LARGE SCALE GENOMIC DNA]</scope>
</reference>
<sequence>MIICLDNFWELKDLCSVTPGLLGPTLRAEVGDTLVVHLKNMADKPVSIHPQGLAYSKSEEGSLYDDRTSPAEKQDDAVLPGQLYTYVWDIPEEVGPREADLPCLTYAYYSHENMAMDFNSGLVGALLICKKGSLNEDGSQKHFDREYVLMFGVFDENKSWQKSASVKYTINGYTDGTLPGTVACAYDNISWHLIGMSSKPEIFSIHINGQSMEQKRHRVSAVNLVGGASTTINMTVTEEGRWLISSLVQKHLQAGMHGYLAVRDCGDKEVKKSRLSYRERLMVKTWDYFIAAEEVTWDYAPRIPDTLDRHYKSQHLDNFSNLIGKRYKKAIFTQYTDASFTKRLENPRVKETGILGPIIRAQINDKIVFKNKASRPYSIYFHGVTLAKNAEGSRGVEPGNTYTYEWKIAKTDQPTAQDAQCITRLYHSAVNTERDIASGLIGPLLICKSEALTQKGVQKKADEEQQAMFAVFDENKSWYLEDNIKEYCSNPATVKRDDPKFYNSNIMHTINGYVSDSSEILGFCRDTVVQWHFFSVGTHDEIVSVRLAGHFFLYQGKYEDTLSLFPMSGESVTVEMDNGGTWLLASWGTPEMSYGMRLRFRDAKCDYEEDEALDFVALSPIKTERKAVTTSAEEELDYQDYLASFYSIRGSRKAAGDEEKQNLTALAWEQYEGIDATSSEVAAGSGLTAINSSGTTNNSKFLETHITPLPPVKAETFQSNHTSITAEEDLFLATTSDGEADLVFENRSQSNYEVAHSNMSAREHLLSYGGGPVNVAEELPADGKDSKPSPEKHQEQSTGRGNYTTNKKRKRRSSLAIKFYSVQKMNALLNHVRNKNVSFSDMTDAPHFVHHTENTYTSNEAMVGTGQLPNEYDNDLKEEGKKMENAMHAVNLTLDLDLIVGDGSNASSLSEPRISEDKPADVFSSEYMLDNTSPNSSPAVVKNLLEASLPGARKFSSKMTSEEWNLVSAKMNPGLEASLDKSAGDKLNHHGRNCTASINKEDMRKYQGFSHLMGENQKGSHIHPTQKGKEGNNSTLTSSGTFIKIRRRKKEDAKITYLLSPRSRNPKKPSNSMAGFGRVLPGGTNHTAAQCCTDATKAASEVSQSVDVSRARHGESLGDTLTPRQFRPSITIGLPQADGDYEYVIGESYSDESSGGEYEYHYVSFDDPYMTDPKVNISRQRNPDDIAEHYLRSRGDKRRYYIAAKEVCWNYAGYKKSAMRNDKTCKEGSRRKVIFQSYTDSTFSILQDEDEYTEHLGILGPVIRAEVDDVILVHFKNLASRPYSLHAHGVLYEKSSEGSVYDDESTAWFKEDEVQPNNSYIYVWYANRRSGPVQSGAACRSWIYYSDLNLEKDIQSGLIGPILICKKGAFSKSNSSRTYTRDFFLLFMVFDEEKSWYFDKHSGKPCNEKTQEMQQCHKFYAINGITYNLQGLRMYEGETVRWHLLNMGGPKDIHVVHFHGQTFIEQGEPEHQLGTYTLLPGAFRTIEMKPQRPGWWLLDTEVGEYQQAGMQTSYLVIEKECRIPMGLASGVILDSQIDASHHIDYWEPKLARLNNYGTYNAWSTTVEEELPWIQGIKKTTFVTEQAFSIQICVCIKLSMCDFFLSFKQIFDGNSNAYDIKENIIDPPIIARYIRLYPTEVYNRPTLRMELLGCEVDGCSLPLGMESGEIKNTQITASSTKTSWFNTWDASLARLNQNGKMNAWRAKFNNNQQWLQIDLLTVKKITAIATQGVTSMSAENFVKTYILLYSNEGFEWKSYTEGSSSMPKVFLGNANSNEHVKNFFNPPILSRFIRIVPKTWYRGIALRVELYGCDFGGGLAAKRTDESGSS</sequence>
<keyword evidence="6" id="KW-0677">Repeat</keyword>
<dbReference type="InterPro" id="IPR011706">
    <property type="entry name" value="Cu-oxidase_C"/>
</dbReference>
<dbReference type="FunFam" id="2.60.40.420:FF:000028">
    <property type="entry name" value="Ceruloplasmin"/>
    <property type="match status" value="2"/>
</dbReference>